<feature type="compositionally biased region" description="Polar residues" evidence="2">
    <location>
        <begin position="822"/>
        <end position="832"/>
    </location>
</feature>
<feature type="coiled-coil region" evidence="1">
    <location>
        <begin position="570"/>
        <end position="597"/>
    </location>
</feature>
<feature type="region of interest" description="Disordered" evidence="2">
    <location>
        <begin position="788"/>
        <end position="832"/>
    </location>
</feature>
<dbReference type="EMBL" id="CAJFCJ010000014">
    <property type="protein sequence ID" value="CAD5121634.1"/>
    <property type="molecule type" value="Genomic_DNA"/>
</dbReference>
<dbReference type="GO" id="GO:0045931">
    <property type="term" value="P:positive regulation of mitotic cell cycle"/>
    <property type="evidence" value="ECO:0007669"/>
    <property type="project" value="TreeGrafter"/>
</dbReference>
<dbReference type="GO" id="GO:0060271">
    <property type="term" value="P:cilium assembly"/>
    <property type="evidence" value="ECO:0007669"/>
    <property type="project" value="TreeGrafter"/>
</dbReference>
<evidence type="ECO:0000256" key="2">
    <source>
        <dbReference type="SAM" id="MobiDB-lite"/>
    </source>
</evidence>
<dbReference type="GO" id="GO:0034451">
    <property type="term" value="C:centriolar satellite"/>
    <property type="evidence" value="ECO:0007669"/>
    <property type="project" value="TreeGrafter"/>
</dbReference>
<dbReference type="GO" id="GO:0007020">
    <property type="term" value="P:microtubule nucleation"/>
    <property type="evidence" value="ECO:0007669"/>
    <property type="project" value="TreeGrafter"/>
</dbReference>
<dbReference type="GO" id="GO:0005876">
    <property type="term" value="C:spindle microtubule"/>
    <property type="evidence" value="ECO:0007669"/>
    <property type="project" value="TreeGrafter"/>
</dbReference>
<keyword evidence="1" id="KW-0175">Coiled coil</keyword>
<proteinExistence type="predicted"/>
<feature type="coiled-coil region" evidence="1">
    <location>
        <begin position="82"/>
        <end position="149"/>
    </location>
</feature>
<accession>A0A7I8W1A8</accession>
<feature type="coiled-coil region" evidence="1">
    <location>
        <begin position="633"/>
        <end position="674"/>
    </location>
</feature>
<sequence length="832" mass="96900">MNSEDEIEHQVRIMEEESRRLRQGRIAKLENLLKESNAEKDELKSRFNKLKSDFKYNFKLLAERDTELESYEIKFHSFQKQLIEKESLISELSTKLDKLSEEKRKENERHENLFSSSTKRLKDREIELQNRYQREISDLSEKLFEKEKENSNLTLLIESLKIDLEGTKRDVSQQYEDLLRVQTTEESSRYQRLEEAHRQSTLKIEVLSKEMEQMRILNDKLAKDRDEAQTISRQVQWKTDDLLSSKDFQIKEIENALERIKAEKYNAIDSMGKKNSELERRVHELENSIIQLKASMNMNQNENSSTVSHLRDQIRHQDDIIKDLRAFECKNKSLEEHILQLKAELSSVQVSNDKLMKNVESSNKAYKRLEAQKTQLELDFERKVEKVQSEHRERIDVTVEEVGKSRDLARAQLIECEKKLEKALTRLENNPEVEDLTRQNVTLRTTITQMREQMELVNNKPSKEVDEEDVQGELPEIENAYIKAHIGELNRLITKLRSDKVELSAQVRAMQARNHALEMSVNDQGTSNVSVQQLRYELVANEDKYNTQISSYKKRVVDLEAAYSESDARCKELNRVRLQVEEENSALRRQVSDLKLRSAQAHKQISFGAQELVIQQLESELANRPLANTDDQITFLKHKLKNAASKIEQLLTEKEQLVDLSNSHKAEVERLKEKLSIQDFDEPPIKEVNTSPKSPKIDKLQKLEELQYELTKRQLAANTTGQVPKRTQRDQDMQLLNTMSSTGQSLQDIWKLLDVPEPSGASTPKKDSKVDGLLVKAKHADIQPTPAGLWAKKRISNPRPSLNKSKLKVRNYNVKDDKKAKTLSQLNKLRTK</sequence>
<evidence type="ECO:0000313" key="4">
    <source>
        <dbReference type="Proteomes" id="UP000549394"/>
    </source>
</evidence>
<dbReference type="PANTHER" id="PTHR46725:SF1">
    <property type="entry name" value="COILED-COIL DOMAIN-CONTAINING PROTEIN 57"/>
    <property type="match status" value="1"/>
</dbReference>
<dbReference type="OrthoDB" id="568502at2759"/>
<reference evidence="3 4" key="1">
    <citation type="submission" date="2020-08" db="EMBL/GenBank/DDBJ databases">
        <authorList>
            <person name="Hejnol A."/>
        </authorList>
    </citation>
    <scope>NUCLEOTIDE SEQUENCE [LARGE SCALE GENOMIC DNA]</scope>
</reference>
<dbReference type="GO" id="GO:0005814">
    <property type="term" value="C:centriole"/>
    <property type="evidence" value="ECO:0007669"/>
    <property type="project" value="TreeGrafter"/>
</dbReference>
<feature type="coiled-coil region" evidence="1">
    <location>
        <begin position="26"/>
        <end position="53"/>
    </location>
</feature>
<dbReference type="GO" id="GO:0007099">
    <property type="term" value="P:centriole replication"/>
    <property type="evidence" value="ECO:0007669"/>
    <property type="project" value="TreeGrafter"/>
</dbReference>
<protein>
    <submittedName>
        <fullName evidence="3">Uncharacterized protein</fullName>
    </submittedName>
</protein>
<dbReference type="PANTHER" id="PTHR46725">
    <property type="entry name" value="COILED-COIL DOMAIN-CONTAINING PROTEIN 57"/>
    <property type="match status" value="1"/>
</dbReference>
<organism evidence="3 4">
    <name type="scientific">Dimorphilus gyrociliatus</name>
    <dbReference type="NCBI Taxonomy" id="2664684"/>
    <lineage>
        <taxon>Eukaryota</taxon>
        <taxon>Metazoa</taxon>
        <taxon>Spiralia</taxon>
        <taxon>Lophotrochozoa</taxon>
        <taxon>Annelida</taxon>
        <taxon>Polychaeta</taxon>
        <taxon>Polychaeta incertae sedis</taxon>
        <taxon>Dinophilidae</taxon>
        <taxon>Dimorphilus</taxon>
    </lineage>
</organism>
<keyword evidence="4" id="KW-1185">Reference proteome</keyword>
<name>A0A7I8W1A8_9ANNE</name>
<feature type="coiled-coil region" evidence="1">
    <location>
        <begin position="190"/>
        <end position="453"/>
    </location>
</feature>
<evidence type="ECO:0000256" key="1">
    <source>
        <dbReference type="SAM" id="Coils"/>
    </source>
</evidence>
<evidence type="ECO:0000313" key="3">
    <source>
        <dbReference type="EMBL" id="CAD5121634.1"/>
    </source>
</evidence>
<gene>
    <name evidence="3" type="ORF">DGYR_LOCUS9561</name>
</gene>
<comment type="caution">
    <text evidence="3">The sequence shown here is derived from an EMBL/GenBank/DDBJ whole genome shotgun (WGS) entry which is preliminary data.</text>
</comment>
<dbReference type="InterPro" id="IPR042481">
    <property type="entry name" value="CCDC57"/>
</dbReference>
<dbReference type="AlphaFoldDB" id="A0A7I8W1A8"/>
<dbReference type="Proteomes" id="UP000549394">
    <property type="component" value="Unassembled WGS sequence"/>
</dbReference>
<feature type="coiled-coil region" evidence="1">
    <location>
        <begin position="486"/>
        <end position="513"/>
    </location>
</feature>